<gene>
    <name evidence="6" type="primary">20210191</name>
    <name evidence="5" type="ORF">HELRODRAFT_185555</name>
</gene>
<feature type="compositionally biased region" description="Polar residues" evidence="3">
    <location>
        <begin position="48"/>
        <end position="69"/>
    </location>
</feature>
<evidence type="ECO:0000256" key="1">
    <source>
        <dbReference type="ARBA" id="ARBA00022553"/>
    </source>
</evidence>
<dbReference type="SUPFAM" id="SSF68906">
    <property type="entry name" value="SAP domain"/>
    <property type="match status" value="1"/>
</dbReference>
<evidence type="ECO:0000313" key="7">
    <source>
        <dbReference type="Proteomes" id="UP000015101"/>
    </source>
</evidence>
<dbReference type="RefSeq" id="XP_009017060.1">
    <property type="nucleotide sequence ID" value="XM_009018812.1"/>
</dbReference>
<evidence type="ECO:0000313" key="6">
    <source>
        <dbReference type="EnsemblMetazoa" id="HelroP185555"/>
    </source>
</evidence>
<dbReference type="AlphaFoldDB" id="T1FMZ2"/>
<dbReference type="Proteomes" id="UP000015101">
    <property type="component" value="Unassembled WGS sequence"/>
</dbReference>
<dbReference type="HOGENOM" id="CLU_073926_0_0_1"/>
<keyword evidence="7" id="KW-1185">Reference proteome</keyword>
<feature type="domain" description="SAP" evidence="4">
    <location>
        <begin position="7"/>
        <end position="41"/>
    </location>
</feature>
<proteinExistence type="inferred from homology"/>
<evidence type="ECO:0000256" key="3">
    <source>
        <dbReference type="SAM" id="MobiDB-lite"/>
    </source>
</evidence>
<feature type="compositionally biased region" description="Polar residues" evidence="3">
    <location>
        <begin position="104"/>
        <end position="116"/>
    </location>
</feature>
<evidence type="ECO:0000313" key="5">
    <source>
        <dbReference type="EMBL" id="ESO05127.1"/>
    </source>
</evidence>
<dbReference type="Gene3D" id="1.10.720.30">
    <property type="entry name" value="SAP domain"/>
    <property type="match status" value="1"/>
</dbReference>
<dbReference type="InterPro" id="IPR052240">
    <property type="entry name" value="SAP_domain_ribonucleoprotein"/>
</dbReference>
<dbReference type="EMBL" id="KB096411">
    <property type="protein sequence ID" value="ESO05127.1"/>
    <property type="molecule type" value="Genomic_DNA"/>
</dbReference>
<dbReference type="InterPro" id="IPR036361">
    <property type="entry name" value="SAP_dom_sf"/>
</dbReference>
<dbReference type="PROSITE" id="PS50800">
    <property type="entry name" value="SAP"/>
    <property type="match status" value="1"/>
</dbReference>
<comment type="similarity">
    <text evidence="2">Belongs to the SAP domain-containing ribonucleoprotein family.</text>
</comment>
<dbReference type="Pfam" id="PF02037">
    <property type="entry name" value="SAP"/>
    <property type="match status" value="1"/>
</dbReference>
<reference evidence="6" key="3">
    <citation type="submission" date="2015-06" db="UniProtKB">
        <authorList>
            <consortium name="EnsemblMetazoa"/>
        </authorList>
    </citation>
    <scope>IDENTIFICATION</scope>
</reference>
<keyword evidence="1" id="KW-0597">Phosphoprotein</keyword>
<dbReference type="PANTHER" id="PTHR46551">
    <property type="entry name" value="SAP DOMAIN-CONTAINING RIBONUCLEOPROTEIN"/>
    <property type="match status" value="1"/>
</dbReference>
<feature type="region of interest" description="Disordered" evidence="3">
    <location>
        <begin position="43"/>
        <end position="71"/>
    </location>
</feature>
<dbReference type="GO" id="GO:0016973">
    <property type="term" value="P:poly(A)+ mRNA export from nucleus"/>
    <property type="evidence" value="ECO:0000318"/>
    <property type="project" value="GO_Central"/>
</dbReference>
<evidence type="ECO:0000256" key="2">
    <source>
        <dbReference type="ARBA" id="ARBA00046328"/>
    </source>
</evidence>
<feature type="compositionally biased region" description="Basic and acidic residues" evidence="3">
    <location>
        <begin position="258"/>
        <end position="273"/>
    </location>
</feature>
<dbReference type="GeneID" id="20210191"/>
<dbReference type="InParanoid" id="T1FMZ2"/>
<feature type="compositionally biased region" description="Low complexity" evidence="3">
    <location>
        <begin position="90"/>
        <end position="103"/>
    </location>
</feature>
<sequence>MHSESELQKLKVADLKKLCKEKGLNLLGTKSELVSRLLEFQNAEEKSSTQVTPESNTPQVGQVATTGMKNGTKEVHGVAAAADIAADIAAADSKSTSKADTTTPTQPAVSSDSQEPSKPKINKIEAPISGDVQAKNKLEQRIKRFGVVSEDTKKLVRAARFKSADASDSTTGTGDQNVLKKRAERFNIKSKASAAADPEVILKRKQRFGDVTIASTSATTTTITSKADDNVILKRKAKFGDVKNPSTSSAAVVGGGDVDTKRQKRAERFGLKK</sequence>
<feature type="region of interest" description="Disordered" evidence="3">
    <location>
        <begin position="90"/>
        <end position="123"/>
    </location>
</feature>
<evidence type="ECO:0000259" key="4">
    <source>
        <dbReference type="PROSITE" id="PS50800"/>
    </source>
</evidence>
<reference evidence="5 7" key="2">
    <citation type="journal article" date="2013" name="Nature">
        <title>Insights into bilaterian evolution from three spiralian genomes.</title>
        <authorList>
            <person name="Simakov O."/>
            <person name="Marletaz F."/>
            <person name="Cho S.J."/>
            <person name="Edsinger-Gonzales E."/>
            <person name="Havlak P."/>
            <person name="Hellsten U."/>
            <person name="Kuo D.H."/>
            <person name="Larsson T."/>
            <person name="Lv J."/>
            <person name="Arendt D."/>
            <person name="Savage R."/>
            <person name="Osoegawa K."/>
            <person name="de Jong P."/>
            <person name="Grimwood J."/>
            <person name="Chapman J.A."/>
            <person name="Shapiro H."/>
            <person name="Aerts A."/>
            <person name="Otillar R.P."/>
            <person name="Terry A.Y."/>
            <person name="Boore J.L."/>
            <person name="Grigoriev I.V."/>
            <person name="Lindberg D.R."/>
            <person name="Seaver E.C."/>
            <person name="Weisblat D.A."/>
            <person name="Putnam N.H."/>
            <person name="Rokhsar D.S."/>
        </authorList>
    </citation>
    <scope>NUCLEOTIDE SEQUENCE</scope>
</reference>
<feature type="region of interest" description="Disordered" evidence="3">
    <location>
        <begin position="241"/>
        <end position="273"/>
    </location>
</feature>
<dbReference type="InterPro" id="IPR003034">
    <property type="entry name" value="SAP_dom"/>
</dbReference>
<dbReference type="EnsemblMetazoa" id="HelroT185555">
    <property type="protein sequence ID" value="HelroP185555"/>
    <property type="gene ID" value="HelroG185555"/>
</dbReference>
<name>T1FMZ2_HELRO</name>
<protein>
    <recommendedName>
        <fullName evidence="4">SAP domain-containing protein</fullName>
    </recommendedName>
</protein>
<dbReference type="EMBL" id="AMQM01004082">
    <property type="status" value="NOT_ANNOTATED_CDS"/>
    <property type="molecule type" value="Genomic_DNA"/>
</dbReference>
<accession>T1FMZ2</accession>
<dbReference type="CTD" id="20210191"/>
<dbReference type="OrthoDB" id="5837849at2759"/>
<dbReference type="PANTHER" id="PTHR46551:SF1">
    <property type="entry name" value="SAP DOMAIN-CONTAINING RIBONUCLEOPROTEIN"/>
    <property type="match status" value="1"/>
</dbReference>
<dbReference type="GO" id="GO:0005634">
    <property type="term" value="C:nucleus"/>
    <property type="evidence" value="ECO:0000318"/>
    <property type="project" value="GO_Central"/>
</dbReference>
<dbReference type="FunCoup" id="T1FMZ2">
    <property type="interactions" value="732"/>
</dbReference>
<reference evidence="7" key="1">
    <citation type="submission" date="2012-12" db="EMBL/GenBank/DDBJ databases">
        <authorList>
            <person name="Hellsten U."/>
            <person name="Grimwood J."/>
            <person name="Chapman J.A."/>
            <person name="Shapiro H."/>
            <person name="Aerts A."/>
            <person name="Otillar R.P."/>
            <person name="Terry A.Y."/>
            <person name="Boore J.L."/>
            <person name="Simakov O."/>
            <person name="Marletaz F."/>
            <person name="Cho S.-J."/>
            <person name="Edsinger-Gonzales E."/>
            <person name="Havlak P."/>
            <person name="Kuo D.-H."/>
            <person name="Larsson T."/>
            <person name="Lv J."/>
            <person name="Arendt D."/>
            <person name="Savage R."/>
            <person name="Osoegawa K."/>
            <person name="de Jong P."/>
            <person name="Lindberg D.R."/>
            <person name="Seaver E.C."/>
            <person name="Weisblat D.A."/>
            <person name="Putnam N.H."/>
            <person name="Grigoriev I.V."/>
            <person name="Rokhsar D.S."/>
        </authorList>
    </citation>
    <scope>NUCLEOTIDE SEQUENCE</scope>
</reference>
<organism evidence="6 7">
    <name type="scientific">Helobdella robusta</name>
    <name type="common">Californian leech</name>
    <dbReference type="NCBI Taxonomy" id="6412"/>
    <lineage>
        <taxon>Eukaryota</taxon>
        <taxon>Metazoa</taxon>
        <taxon>Spiralia</taxon>
        <taxon>Lophotrochozoa</taxon>
        <taxon>Annelida</taxon>
        <taxon>Clitellata</taxon>
        <taxon>Hirudinea</taxon>
        <taxon>Rhynchobdellida</taxon>
        <taxon>Glossiphoniidae</taxon>
        <taxon>Helobdella</taxon>
    </lineage>
</organism>
<dbReference type="STRING" id="6412.T1FMZ2"/>
<dbReference type="KEGG" id="hro:HELRODRAFT_185555"/>
<dbReference type="SMART" id="SM00513">
    <property type="entry name" value="SAP"/>
    <property type="match status" value="1"/>
</dbReference>